<evidence type="ECO:0000313" key="10">
    <source>
        <dbReference type="Proteomes" id="UP000664800"/>
    </source>
</evidence>
<feature type="transmembrane region" description="Helical" evidence="7">
    <location>
        <begin position="326"/>
        <end position="347"/>
    </location>
</feature>
<gene>
    <name evidence="9" type="ORF">J0I24_12435</name>
</gene>
<comment type="subcellular location">
    <subcellularLocation>
        <location evidence="1">Membrane</location>
        <topology evidence="1">Multi-pass membrane protein</topology>
    </subcellularLocation>
</comment>
<sequence length="508" mass="53960">MATAIQAASQGAAVHPDHAQIIALLDAAPMRLPHYLAWALASGGTLIDGLSVFMLGMAIPLLAVGLDLSALQTGLLGAALVAGAIGGAAWGGRLADRYGRKSVFLIDMVILAVAAGFSALTWNAWGLIAAQFVVGVGIGMDFPVSGSYVAECMPHEKRSRMMVATIACQSVGLIVAALLSLALLHLVPEPSVWRWFFATEMLFALLFLLGRLNLPESPRWLIGQGRNREAVHMLERFVPSDRRQLERMASRLGDTVHFVARVPQSAKPQGYGLLFHPAYLRSTLLSTVPWFLMDIATYGVGLFTAVLLAQMHVAGEGLYLVPHVAALARGTGLIDVFLLLGFVIGLWAVAKFGRIRMQLIGFGGMVFGMAALWLSTVLAGGDAAHAGLVFFGFVVFNLFMNMGPNSTTYILPTELYPTQLRATGAGFAASVAKVGATLGVFALPLIKSSLGVPTVLAMMAGVSLLGLLSTWAFSMYGHGLTLEQHQTQTLPRRRPKAALLASPTGGRT</sequence>
<feature type="transmembrane region" description="Helical" evidence="7">
    <location>
        <begin position="35"/>
        <end position="63"/>
    </location>
</feature>
<dbReference type="AlphaFoldDB" id="A0A8I1MYY4"/>
<evidence type="ECO:0000256" key="7">
    <source>
        <dbReference type="SAM" id="Phobius"/>
    </source>
</evidence>
<feature type="transmembrane region" description="Helical" evidence="7">
    <location>
        <begin position="192"/>
        <end position="210"/>
    </location>
</feature>
<dbReference type="Pfam" id="PF00083">
    <property type="entry name" value="Sugar_tr"/>
    <property type="match status" value="1"/>
</dbReference>
<dbReference type="InterPro" id="IPR020846">
    <property type="entry name" value="MFS_dom"/>
</dbReference>
<feature type="transmembrane region" description="Helical" evidence="7">
    <location>
        <begin position="452"/>
        <end position="473"/>
    </location>
</feature>
<dbReference type="Gene3D" id="1.20.1250.20">
    <property type="entry name" value="MFS general substrate transporter like domains"/>
    <property type="match status" value="2"/>
</dbReference>
<feature type="transmembrane region" description="Helical" evidence="7">
    <location>
        <begin position="69"/>
        <end position="91"/>
    </location>
</feature>
<evidence type="ECO:0000256" key="2">
    <source>
        <dbReference type="ARBA" id="ARBA00010992"/>
    </source>
</evidence>
<reference evidence="9" key="1">
    <citation type="submission" date="2021-02" db="EMBL/GenBank/DDBJ databases">
        <title>Thiocyanate and organic carbon inputs drive convergent selection for specific autotrophic Afipia and Thiobacillus strains within complex microbiomes.</title>
        <authorList>
            <person name="Huddy R.J."/>
            <person name="Sachdeva R."/>
            <person name="Kadzinga F."/>
            <person name="Kantor R.S."/>
            <person name="Harrison S.T.L."/>
            <person name="Banfield J.F."/>
        </authorList>
    </citation>
    <scope>NUCLEOTIDE SEQUENCE</scope>
    <source>
        <strain evidence="9">SCN18_13_7_16_R3_B_64_19</strain>
    </source>
</reference>
<keyword evidence="5 7" id="KW-1133">Transmembrane helix</keyword>
<name>A0A8I1MYY4_THIA3</name>
<dbReference type="PANTHER" id="PTHR23511">
    <property type="entry name" value="SYNAPTIC VESICLE GLYCOPROTEIN 2"/>
    <property type="match status" value="1"/>
</dbReference>
<proteinExistence type="inferred from homology"/>
<evidence type="ECO:0000313" key="9">
    <source>
        <dbReference type="EMBL" id="MBN8745096.1"/>
    </source>
</evidence>
<dbReference type="PROSITE" id="PS00217">
    <property type="entry name" value="SUGAR_TRANSPORT_2"/>
    <property type="match status" value="1"/>
</dbReference>
<feature type="transmembrane region" description="Helical" evidence="7">
    <location>
        <begin position="162"/>
        <end position="186"/>
    </location>
</feature>
<accession>A0A8I1MYY4</accession>
<dbReference type="PROSITE" id="PS50850">
    <property type="entry name" value="MFS"/>
    <property type="match status" value="1"/>
</dbReference>
<keyword evidence="3" id="KW-0813">Transport</keyword>
<comment type="similarity">
    <text evidence="2">Belongs to the major facilitator superfamily. Sugar transporter (TC 2.A.1.1) family.</text>
</comment>
<dbReference type="InterPro" id="IPR005829">
    <property type="entry name" value="Sugar_transporter_CS"/>
</dbReference>
<feature type="transmembrane region" description="Helical" evidence="7">
    <location>
        <begin position="290"/>
        <end position="314"/>
    </location>
</feature>
<dbReference type="InterPro" id="IPR005828">
    <property type="entry name" value="MFS_sugar_transport-like"/>
</dbReference>
<evidence type="ECO:0000256" key="5">
    <source>
        <dbReference type="ARBA" id="ARBA00022989"/>
    </source>
</evidence>
<feature type="transmembrane region" description="Helical" evidence="7">
    <location>
        <begin position="424"/>
        <end position="446"/>
    </location>
</feature>
<evidence type="ECO:0000256" key="1">
    <source>
        <dbReference type="ARBA" id="ARBA00004141"/>
    </source>
</evidence>
<protein>
    <submittedName>
        <fullName evidence="9">MFS transporter</fullName>
    </submittedName>
</protein>
<feature type="transmembrane region" description="Helical" evidence="7">
    <location>
        <begin position="384"/>
        <end position="403"/>
    </location>
</feature>
<dbReference type="GO" id="GO:0016020">
    <property type="term" value="C:membrane"/>
    <property type="evidence" value="ECO:0007669"/>
    <property type="project" value="UniProtKB-SubCell"/>
</dbReference>
<dbReference type="GO" id="GO:0022857">
    <property type="term" value="F:transmembrane transporter activity"/>
    <property type="evidence" value="ECO:0007669"/>
    <property type="project" value="InterPro"/>
</dbReference>
<evidence type="ECO:0000256" key="3">
    <source>
        <dbReference type="ARBA" id="ARBA00022448"/>
    </source>
</evidence>
<organism evidence="9 10">
    <name type="scientific">Thiomonas arsenitoxydans (strain DSM 22701 / CIP 110005 / 3As)</name>
    <dbReference type="NCBI Taxonomy" id="426114"/>
    <lineage>
        <taxon>Bacteria</taxon>
        <taxon>Pseudomonadati</taxon>
        <taxon>Pseudomonadota</taxon>
        <taxon>Betaproteobacteria</taxon>
        <taxon>Burkholderiales</taxon>
        <taxon>Thiomonas</taxon>
    </lineage>
</organism>
<comment type="caution">
    <text evidence="9">The sequence shown here is derived from an EMBL/GenBank/DDBJ whole genome shotgun (WGS) entry which is preliminary data.</text>
</comment>
<evidence type="ECO:0000259" key="8">
    <source>
        <dbReference type="PROSITE" id="PS50850"/>
    </source>
</evidence>
<keyword evidence="4 7" id="KW-0812">Transmembrane</keyword>
<evidence type="ECO:0000256" key="6">
    <source>
        <dbReference type="ARBA" id="ARBA00023136"/>
    </source>
</evidence>
<feature type="transmembrane region" description="Helical" evidence="7">
    <location>
        <begin position="359"/>
        <end position="378"/>
    </location>
</feature>
<feature type="transmembrane region" description="Helical" evidence="7">
    <location>
        <begin position="128"/>
        <end position="150"/>
    </location>
</feature>
<dbReference type="SUPFAM" id="SSF103473">
    <property type="entry name" value="MFS general substrate transporter"/>
    <property type="match status" value="1"/>
</dbReference>
<dbReference type="EMBL" id="JAFKMR010000024">
    <property type="protein sequence ID" value="MBN8745096.1"/>
    <property type="molecule type" value="Genomic_DNA"/>
</dbReference>
<dbReference type="RefSeq" id="WP_276731441.1">
    <property type="nucleotide sequence ID" value="NZ_JAFKMR010000024.1"/>
</dbReference>
<evidence type="ECO:0000256" key="4">
    <source>
        <dbReference type="ARBA" id="ARBA00022692"/>
    </source>
</evidence>
<dbReference type="PANTHER" id="PTHR23511:SF34">
    <property type="entry name" value="SYNAPTIC VESICLE GLYCOPROTEIN 2"/>
    <property type="match status" value="1"/>
</dbReference>
<feature type="transmembrane region" description="Helical" evidence="7">
    <location>
        <begin position="103"/>
        <end position="122"/>
    </location>
</feature>
<feature type="domain" description="Major facilitator superfamily (MFS) profile" evidence="8">
    <location>
        <begin position="37"/>
        <end position="478"/>
    </location>
</feature>
<dbReference type="InterPro" id="IPR036259">
    <property type="entry name" value="MFS_trans_sf"/>
</dbReference>
<keyword evidence="6 7" id="KW-0472">Membrane</keyword>
<dbReference type="Proteomes" id="UP000664800">
    <property type="component" value="Unassembled WGS sequence"/>
</dbReference>